<reference evidence="2 3" key="1">
    <citation type="journal article" date="2018" name="Cell">
        <title>The Chara Genome: Secondary Complexity and Implications for Plant Terrestrialization.</title>
        <authorList>
            <person name="Nishiyama T."/>
            <person name="Sakayama H."/>
            <person name="Vries J.D."/>
            <person name="Buschmann H."/>
            <person name="Saint-Marcoux D."/>
            <person name="Ullrich K.K."/>
            <person name="Haas F.B."/>
            <person name="Vanderstraeten L."/>
            <person name="Becker D."/>
            <person name="Lang D."/>
            <person name="Vosolsobe S."/>
            <person name="Rombauts S."/>
            <person name="Wilhelmsson P.K.I."/>
            <person name="Janitza P."/>
            <person name="Kern R."/>
            <person name="Heyl A."/>
            <person name="Rumpler F."/>
            <person name="Villalobos L.I.A.C."/>
            <person name="Clay J.M."/>
            <person name="Skokan R."/>
            <person name="Toyoda A."/>
            <person name="Suzuki Y."/>
            <person name="Kagoshima H."/>
            <person name="Schijlen E."/>
            <person name="Tajeshwar N."/>
            <person name="Catarino B."/>
            <person name="Hetherington A.J."/>
            <person name="Saltykova A."/>
            <person name="Bonnot C."/>
            <person name="Breuninger H."/>
            <person name="Symeonidi A."/>
            <person name="Radhakrishnan G.V."/>
            <person name="Van Nieuwerburgh F."/>
            <person name="Deforce D."/>
            <person name="Chang C."/>
            <person name="Karol K.G."/>
            <person name="Hedrich R."/>
            <person name="Ulvskov P."/>
            <person name="Glockner G."/>
            <person name="Delwiche C.F."/>
            <person name="Petrasek J."/>
            <person name="Van de Peer Y."/>
            <person name="Friml J."/>
            <person name="Beilby M."/>
            <person name="Dolan L."/>
            <person name="Kohara Y."/>
            <person name="Sugano S."/>
            <person name="Fujiyama A."/>
            <person name="Delaux P.-M."/>
            <person name="Quint M."/>
            <person name="TheiBen G."/>
            <person name="Hagemann M."/>
            <person name="Harholt J."/>
            <person name="Dunand C."/>
            <person name="Zachgo S."/>
            <person name="Langdale J."/>
            <person name="Maumus F."/>
            <person name="Straeten D.V.D."/>
            <person name="Gould S.B."/>
            <person name="Rensing S.A."/>
        </authorList>
    </citation>
    <scope>NUCLEOTIDE SEQUENCE [LARGE SCALE GENOMIC DNA]</scope>
    <source>
        <strain evidence="2 3">S276</strain>
    </source>
</reference>
<name>A0A388MCK9_CHABU</name>
<evidence type="ECO:0000313" key="2">
    <source>
        <dbReference type="EMBL" id="GBG92300.1"/>
    </source>
</evidence>
<comment type="caution">
    <text evidence="2">The sequence shown here is derived from an EMBL/GenBank/DDBJ whole genome shotgun (WGS) entry which is preliminary data.</text>
</comment>
<evidence type="ECO:0000256" key="1">
    <source>
        <dbReference type="SAM" id="MobiDB-lite"/>
    </source>
</evidence>
<protein>
    <submittedName>
        <fullName evidence="2">Uncharacterized protein</fullName>
    </submittedName>
</protein>
<feature type="region of interest" description="Disordered" evidence="1">
    <location>
        <begin position="186"/>
        <end position="230"/>
    </location>
</feature>
<organism evidence="2 3">
    <name type="scientific">Chara braunii</name>
    <name type="common">Braun's stonewort</name>
    <dbReference type="NCBI Taxonomy" id="69332"/>
    <lineage>
        <taxon>Eukaryota</taxon>
        <taxon>Viridiplantae</taxon>
        <taxon>Streptophyta</taxon>
        <taxon>Charophyceae</taxon>
        <taxon>Charales</taxon>
        <taxon>Characeae</taxon>
        <taxon>Chara</taxon>
    </lineage>
</organism>
<gene>
    <name evidence="2" type="ORF">CBR_g55069</name>
</gene>
<feature type="compositionally biased region" description="Basic and acidic residues" evidence="1">
    <location>
        <begin position="186"/>
        <end position="214"/>
    </location>
</feature>
<dbReference type="EMBL" id="BFEA01001030">
    <property type="protein sequence ID" value="GBG92300.1"/>
    <property type="molecule type" value="Genomic_DNA"/>
</dbReference>
<dbReference type="AlphaFoldDB" id="A0A388MCK9"/>
<keyword evidence="3" id="KW-1185">Reference proteome</keyword>
<dbReference type="Proteomes" id="UP000265515">
    <property type="component" value="Unassembled WGS sequence"/>
</dbReference>
<sequence>MEMKGELQRGAVPLEDMIPYNEDDLLLAEDTKGEQDDDFDMSRYLTNLCAVCESWDFDSETSCDVAVCESDEHEGGAGERWVSLMALSYPVEDEGAAGDGERDYATDDVGEWEVDDERLVGNGNAGAWEGDWGLLASVETAATAAAAATAKARANTAIVTTTISTSTILEVEQGCRADVVVVVDDRQGRGEIDEKGGMGDDDRQGKGAVDKKGGMGDNNNDNNNNNDGER</sequence>
<feature type="compositionally biased region" description="Low complexity" evidence="1">
    <location>
        <begin position="217"/>
        <end position="230"/>
    </location>
</feature>
<accession>A0A388MCK9</accession>
<dbReference type="Gramene" id="GBG92300">
    <property type="protein sequence ID" value="GBG92300"/>
    <property type="gene ID" value="CBR_g55069"/>
</dbReference>
<proteinExistence type="predicted"/>
<evidence type="ECO:0000313" key="3">
    <source>
        <dbReference type="Proteomes" id="UP000265515"/>
    </source>
</evidence>